<gene>
    <name evidence="6" type="primary">LOC102717341</name>
</gene>
<evidence type="ECO:0000259" key="5">
    <source>
        <dbReference type="PROSITE" id="PS00745"/>
    </source>
</evidence>
<evidence type="ECO:0000313" key="6">
    <source>
        <dbReference type="EnsemblPlants" id="OB05G18550.1"/>
    </source>
</evidence>
<dbReference type="OMA" id="LEWEVFR"/>
<dbReference type="FunFam" id="3.30.160.20:FF:000004">
    <property type="entry name" value="Peptide chain release factor 1"/>
    <property type="match status" value="1"/>
</dbReference>
<accession>J3M5I1</accession>
<reference evidence="6" key="2">
    <citation type="submission" date="2013-04" db="UniProtKB">
        <authorList>
            <consortium name="EnsemblPlants"/>
        </authorList>
    </citation>
    <scope>IDENTIFICATION</scope>
</reference>
<dbReference type="InterPro" id="IPR004373">
    <property type="entry name" value="RF-1"/>
</dbReference>
<evidence type="ECO:0000256" key="2">
    <source>
        <dbReference type="ARBA" id="ARBA00022481"/>
    </source>
</evidence>
<reference evidence="6" key="1">
    <citation type="journal article" date="2013" name="Nat. Commun.">
        <title>Whole-genome sequencing of Oryza brachyantha reveals mechanisms underlying Oryza genome evolution.</title>
        <authorList>
            <person name="Chen J."/>
            <person name="Huang Q."/>
            <person name="Gao D."/>
            <person name="Wang J."/>
            <person name="Lang Y."/>
            <person name="Liu T."/>
            <person name="Li B."/>
            <person name="Bai Z."/>
            <person name="Luis Goicoechea J."/>
            <person name="Liang C."/>
            <person name="Chen C."/>
            <person name="Zhang W."/>
            <person name="Sun S."/>
            <person name="Liao Y."/>
            <person name="Zhang X."/>
            <person name="Yang L."/>
            <person name="Song C."/>
            <person name="Wang M."/>
            <person name="Shi J."/>
            <person name="Liu G."/>
            <person name="Liu J."/>
            <person name="Zhou H."/>
            <person name="Zhou W."/>
            <person name="Yu Q."/>
            <person name="An N."/>
            <person name="Chen Y."/>
            <person name="Cai Q."/>
            <person name="Wang B."/>
            <person name="Liu B."/>
            <person name="Min J."/>
            <person name="Huang Y."/>
            <person name="Wu H."/>
            <person name="Li Z."/>
            <person name="Zhang Y."/>
            <person name="Yin Y."/>
            <person name="Song W."/>
            <person name="Jiang J."/>
            <person name="Jackson S.A."/>
            <person name="Wing R.A."/>
            <person name="Wang J."/>
            <person name="Chen M."/>
        </authorList>
    </citation>
    <scope>NUCLEOTIDE SEQUENCE [LARGE SCALE GENOMIC DNA]</scope>
    <source>
        <strain evidence="6">cv. IRGC 101232</strain>
    </source>
</reference>
<dbReference type="Pfam" id="PF03462">
    <property type="entry name" value="PCRF"/>
    <property type="match status" value="1"/>
</dbReference>
<comment type="similarity">
    <text evidence="1">Belongs to the prokaryotic/mitochondrial release factor family.</text>
</comment>
<dbReference type="PANTHER" id="PTHR43804:SF7">
    <property type="entry name" value="LD18447P"/>
    <property type="match status" value="1"/>
</dbReference>
<dbReference type="STRING" id="4533.J3M5I1"/>
<feature type="domain" description="Prokaryotic-type class I peptide chain release factors" evidence="5">
    <location>
        <begin position="284"/>
        <end position="300"/>
    </location>
</feature>
<keyword evidence="2" id="KW-0488">Methylation</keyword>
<dbReference type="eggNOG" id="KOG2726">
    <property type="taxonomic scope" value="Eukaryota"/>
</dbReference>
<dbReference type="SMART" id="SM00937">
    <property type="entry name" value="PCRF"/>
    <property type="match status" value="1"/>
</dbReference>
<dbReference type="Proteomes" id="UP000006038">
    <property type="component" value="Chromosome 5"/>
</dbReference>
<dbReference type="PROSITE" id="PS00745">
    <property type="entry name" value="RF_PROK_I"/>
    <property type="match status" value="1"/>
</dbReference>
<dbReference type="InterPro" id="IPR045853">
    <property type="entry name" value="Pep_chain_release_fac_I_sf"/>
</dbReference>
<dbReference type="EnsemblPlants" id="OB05G18550.1">
    <property type="protein sequence ID" value="OB05G18550.1"/>
    <property type="gene ID" value="OB05G18550"/>
</dbReference>
<dbReference type="HAMAP" id="MF_00093">
    <property type="entry name" value="Rel_fac_1"/>
    <property type="match status" value="1"/>
</dbReference>
<dbReference type="OrthoDB" id="2019491at2759"/>
<evidence type="ECO:0000313" key="7">
    <source>
        <dbReference type="Proteomes" id="UP000006038"/>
    </source>
</evidence>
<dbReference type="FunFam" id="3.30.70.1660:FF:000002">
    <property type="entry name" value="Peptide chain release factor 1"/>
    <property type="match status" value="1"/>
</dbReference>
<dbReference type="SUPFAM" id="SSF75620">
    <property type="entry name" value="Release factor"/>
    <property type="match status" value="1"/>
</dbReference>
<name>J3M5I1_ORYBR</name>
<organism evidence="6">
    <name type="scientific">Oryza brachyantha</name>
    <name type="common">malo sina</name>
    <dbReference type="NCBI Taxonomy" id="4533"/>
    <lineage>
        <taxon>Eukaryota</taxon>
        <taxon>Viridiplantae</taxon>
        <taxon>Streptophyta</taxon>
        <taxon>Embryophyta</taxon>
        <taxon>Tracheophyta</taxon>
        <taxon>Spermatophyta</taxon>
        <taxon>Magnoliopsida</taxon>
        <taxon>Liliopsida</taxon>
        <taxon>Poales</taxon>
        <taxon>Poaceae</taxon>
        <taxon>BOP clade</taxon>
        <taxon>Oryzoideae</taxon>
        <taxon>Oryzeae</taxon>
        <taxon>Oryzinae</taxon>
        <taxon>Oryza</taxon>
    </lineage>
</organism>
<keyword evidence="7" id="KW-1185">Reference proteome</keyword>
<sequence length="415" mass="47036">MMQHHLRRCSATAFTMIRCLCHFPTSISVSPRLEWKCPSPRLFSTNEMSQQLPANLVGVMEQRMKLIEQRSVYLQGQINQPDASPEEYSRANKELHKLEGTMNMIKELRSKQEEIDGLKSLVTNSVEEKDLREMAAQELLEALEEEKQLQHKLFRSLLPKDEADERDCILEVRAGTGGEEASLFAMDIFKMYERYSQKNGWKFDAINIMESALKGYKEASGTISGPGAYGKLKFESGIHRVQRVPVTEKSGRVHTSAVSVAILPQADEVDVQLHNEDLRIDTYRSGGSGGQSVNTTDSAVRITHVPTGTVVAIQDERSQHQNKAKALKVLRARLYEIERHRLHMDRSKLRSEQIGSGDRSERIRTYNFPQGRVTDHRVGITHHSIEDVMEGESLDIFIDALLLREEMDAIASFAS</sequence>
<dbReference type="AlphaFoldDB" id="J3M5I1"/>
<dbReference type="Gramene" id="OB05G18550.1">
    <property type="protein sequence ID" value="OB05G18550.1"/>
    <property type="gene ID" value="OB05G18550"/>
</dbReference>
<dbReference type="GO" id="GO:0005737">
    <property type="term" value="C:cytoplasm"/>
    <property type="evidence" value="ECO:0007669"/>
    <property type="project" value="UniProtKB-ARBA"/>
</dbReference>
<dbReference type="InterPro" id="IPR005139">
    <property type="entry name" value="PCRF"/>
</dbReference>
<keyword evidence="3" id="KW-0648">Protein biosynthesis</keyword>
<dbReference type="Gene3D" id="3.30.160.20">
    <property type="match status" value="1"/>
</dbReference>
<dbReference type="InterPro" id="IPR000352">
    <property type="entry name" value="Pep_chain_release_fac_I"/>
</dbReference>
<evidence type="ECO:0000256" key="4">
    <source>
        <dbReference type="SAM" id="Coils"/>
    </source>
</evidence>
<dbReference type="GeneID" id="102717341"/>
<dbReference type="KEGG" id="obr:102717341"/>
<dbReference type="NCBIfam" id="TIGR00019">
    <property type="entry name" value="prfA"/>
    <property type="match status" value="1"/>
</dbReference>
<dbReference type="Gene3D" id="6.10.140.1950">
    <property type="match status" value="1"/>
</dbReference>
<dbReference type="RefSeq" id="XP_006654207.2">
    <property type="nucleotide sequence ID" value="XM_006654144.3"/>
</dbReference>
<evidence type="ECO:0000256" key="1">
    <source>
        <dbReference type="ARBA" id="ARBA00010835"/>
    </source>
</evidence>
<feature type="coiled-coil region" evidence="4">
    <location>
        <begin position="88"/>
        <end position="152"/>
    </location>
</feature>
<dbReference type="Gene3D" id="3.30.70.1660">
    <property type="match status" value="1"/>
</dbReference>
<evidence type="ECO:0000256" key="3">
    <source>
        <dbReference type="ARBA" id="ARBA00022917"/>
    </source>
</evidence>
<dbReference type="PANTHER" id="PTHR43804">
    <property type="entry name" value="LD18447P"/>
    <property type="match status" value="1"/>
</dbReference>
<dbReference type="NCBIfam" id="NF001859">
    <property type="entry name" value="PRK00591.1"/>
    <property type="match status" value="1"/>
</dbReference>
<protein>
    <recommendedName>
        <fullName evidence="5">Prokaryotic-type class I peptide chain release factors domain-containing protein</fullName>
    </recommendedName>
</protein>
<dbReference type="Pfam" id="PF00472">
    <property type="entry name" value="RF-1"/>
    <property type="match status" value="1"/>
</dbReference>
<proteinExistence type="inferred from homology"/>
<dbReference type="InterPro" id="IPR050057">
    <property type="entry name" value="Prokaryotic/Mito_RF"/>
</dbReference>
<keyword evidence="4" id="KW-0175">Coiled coil</keyword>
<dbReference type="HOGENOM" id="CLU_036856_0_1_1"/>
<dbReference type="GO" id="GO:0016149">
    <property type="term" value="F:translation release factor activity, codon specific"/>
    <property type="evidence" value="ECO:0007669"/>
    <property type="project" value="InterPro"/>
</dbReference>